<organism evidence="2 3">
    <name type="scientific">Methanogenium organophilum</name>
    <dbReference type="NCBI Taxonomy" id="2199"/>
    <lineage>
        <taxon>Archaea</taxon>
        <taxon>Methanobacteriati</taxon>
        <taxon>Methanobacteriota</taxon>
        <taxon>Stenosarchaea group</taxon>
        <taxon>Methanomicrobia</taxon>
        <taxon>Methanomicrobiales</taxon>
        <taxon>Methanomicrobiaceae</taxon>
        <taxon>Methanogenium</taxon>
    </lineage>
</organism>
<dbReference type="EMBL" id="CP113361">
    <property type="protein sequence ID" value="WAI00872.1"/>
    <property type="molecule type" value="Genomic_DNA"/>
</dbReference>
<keyword evidence="3" id="KW-1185">Reference proteome</keyword>
<evidence type="ECO:0000313" key="3">
    <source>
        <dbReference type="Proteomes" id="UP001163096"/>
    </source>
</evidence>
<accession>A0A9X9S334</accession>
<feature type="domain" description="Thiamine-phosphate synthase ThiN" evidence="1">
    <location>
        <begin position="11"/>
        <end position="159"/>
    </location>
</feature>
<dbReference type="KEGG" id="mou:OU421_10685"/>
<sequence length="171" mass="18457">METCSEVASALTEAASRIATEVDLRLITNHGIRMGCTLPRATTGSDVCVVDCVTRPAVRWGEDPDVARVILTVIRHESSLRSVVSVRCTEAVLRYAEDDCAFEAVPYAPSQPGSGTIDWGVESCCRDGVPDIIYGQKSDTDDIMLWIIAETPAEGARNIIMLSGCISYTSL</sequence>
<evidence type="ECO:0000313" key="2">
    <source>
        <dbReference type="EMBL" id="WAI00872.1"/>
    </source>
</evidence>
<name>A0A9X9S334_METOG</name>
<dbReference type="SUPFAM" id="SSF53639">
    <property type="entry name" value="AraD/HMP-PK domain-like"/>
    <property type="match status" value="1"/>
</dbReference>
<gene>
    <name evidence="2" type="ORF">OU421_10685</name>
</gene>
<dbReference type="Proteomes" id="UP001163096">
    <property type="component" value="Chromosome"/>
</dbReference>
<dbReference type="Gene3D" id="3.40.225.10">
    <property type="entry name" value="Class II aldolase/adducin N-terminal domain"/>
    <property type="match status" value="1"/>
</dbReference>
<dbReference type="GeneID" id="76835573"/>
<protein>
    <recommendedName>
        <fullName evidence="1">Thiamine-phosphate synthase ThiN domain-containing protein</fullName>
    </recommendedName>
</protein>
<evidence type="ECO:0000259" key="1">
    <source>
        <dbReference type="Pfam" id="PF10120"/>
    </source>
</evidence>
<proteinExistence type="predicted"/>
<dbReference type="AlphaFoldDB" id="A0A9X9S334"/>
<reference evidence="2" key="1">
    <citation type="submission" date="2022-11" db="EMBL/GenBank/DDBJ databases">
        <title>Complete genome sequence of Methanogenium organophilum DSM 3596.</title>
        <authorList>
            <person name="Chen S.-C."/>
            <person name="Lai S.-J."/>
            <person name="You Y.-T."/>
        </authorList>
    </citation>
    <scope>NUCLEOTIDE SEQUENCE</scope>
    <source>
        <strain evidence="2">DSM 3596</strain>
    </source>
</reference>
<dbReference type="InterPro" id="IPR019293">
    <property type="entry name" value="ThiN"/>
</dbReference>
<dbReference type="RefSeq" id="WP_268186077.1">
    <property type="nucleotide sequence ID" value="NZ_CP113361.1"/>
</dbReference>
<dbReference type="Pfam" id="PF10120">
    <property type="entry name" value="ThiN"/>
    <property type="match status" value="1"/>
</dbReference>
<dbReference type="InterPro" id="IPR036409">
    <property type="entry name" value="Aldolase_II/adducin_N_sf"/>
</dbReference>